<protein>
    <recommendedName>
        <fullName evidence="4">Transmembrane protein</fullName>
    </recommendedName>
</protein>
<dbReference type="Proteomes" id="UP000266723">
    <property type="component" value="Unassembled WGS sequence"/>
</dbReference>
<organism evidence="2 3">
    <name type="scientific">Brassica cretica</name>
    <name type="common">Mustard</name>
    <dbReference type="NCBI Taxonomy" id="69181"/>
    <lineage>
        <taxon>Eukaryota</taxon>
        <taxon>Viridiplantae</taxon>
        <taxon>Streptophyta</taxon>
        <taxon>Embryophyta</taxon>
        <taxon>Tracheophyta</taxon>
        <taxon>Spermatophyta</taxon>
        <taxon>Magnoliopsida</taxon>
        <taxon>eudicotyledons</taxon>
        <taxon>Gunneridae</taxon>
        <taxon>Pentapetalae</taxon>
        <taxon>rosids</taxon>
        <taxon>malvids</taxon>
        <taxon>Brassicales</taxon>
        <taxon>Brassicaceae</taxon>
        <taxon>Brassiceae</taxon>
        <taxon>Brassica</taxon>
    </lineage>
</organism>
<keyword evidence="1" id="KW-1133">Transmembrane helix</keyword>
<evidence type="ECO:0000256" key="1">
    <source>
        <dbReference type="SAM" id="Phobius"/>
    </source>
</evidence>
<accession>A0ABQ7BIV5</accession>
<evidence type="ECO:0000313" key="2">
    <source>
        <dbReference type="EMBL" id="KAF3532247.1"/>
    </source>
</evidence>
<reference evidence="2 3" key="1">
    <citation type="journal article" date="2020" name="BMC Genomics">
        <title>Intraspecific diversification of the crop wild relative Brassica cretica Lam. using demographic model selection.</title>
        <authorList>
            <person name="Kioukis A."/>
            <person name="Michalopoulou V.A."/>
            <person name="Briers L."/>
            <person name="Pirintsos S."/>
            <person name="Studholme D.J."/>
            <person name="Pavlidis P."/>
            <person name="Sarris P.F."/>
        </authorList>
    </citation>
    <scope>NUCLEOTIDE SEQUENCE [LARGE SCALE GENOMIC DNA]</scope>
    <source>
        <strain evidence="3">cv. PFS-1207/04</strain>
    </source>
</reference>
<feature type="transmembrane region" description="Helical" evidence="1">
    <location>
        <begin position="112"/>
        <end position="138"/>
    </location>
</feature>
<keyword evidence="3" id="KW-1185">Reference proteome</keyword>
<dbReference type="EMBL" id="QGKV02001507">
    <property type="protein sequence ID" value="KAF3532247.1"/>
    <property type="molecule type" value="Genomic_DNA"/>
</dbReference>
<gene>
    <name evidence="2" type="ORF">DY000_02042358</name>
</gene>
<keyword evidence="1" id="KW-0472">Membrane</keyword>
<evidence type="ECO:0000313" key="3">
    <source>
        <dbReference type="Proteomes" id="UP000266723"/>
    </source>
</evidence>
<proteinExistence type="predicted"/>
<name>A0ABQ7BIV5_BRACR</name>
<keyword evidence="1" id="KW-0812">Transmembrane</keyword>
<comment type="caution">
    <text evidence="2">The sequence shown here is derived from an EMBL/GenBank/DDBJ whole genome shotgun (WGS) entry which is preliminary data.</text>
</comment>
<evidence type="ECO:0008006" key="4">
    <source>
        <dbReference type="Google" id="ProtNLM"/>
    </source>
</evidence>
<sequence length="239" mass="26799">MFFSPLFFKEKRKITSGLEFSFRNSLAQERFHRQWVLVSLWICDEAVDFVARGWSRLLRVSPVSVISSSPSSIFRRAPEGQFTSEADLESTSSLRCSSSSFLHQRRQLYDGALVSGFLCSASVTPVVVVAAWLLLFGAQRHQVSRRSWEIYSRLGATLGLRLFGLGVPMDTTRHFLFLAAVAGAQLSSRILFGLLELWERSYLGAFLATSSAVPRTPAYKETRLNPPFPGLTTMVENGY</sequence>